<dbReference type="SUPFAM" id="SSF46689">
    <property type="entry name" value="Homeodomain-like"/>
    <property type="match status" value="1"/>
</dbReference>
<organism evidence="6 7">
    <name type="scientific">Rhizobium oryziradicis</name>
    <dbReference type="NCBI Taxonomy" id="1867956"/>
    <lineage>
        <taxon>Bacteria</taxon>
        <taxon>Pseudomonadati</taxon>
        <taxon>Pseudomonadota</taxon>
        <taxon>Alphaproteobacteria</taxon>
        <taxon>Hyphomicrobiales</taxon>
        <taxon>Rhizobiaceae</taxon>
        <taxon>Rhizobium/Agrobacterium group</taxon>
        <taxon>Rhizobium</taxon>
    </lineage>
</organism>
<dbReference type="InterPro" id="IPR036271">
    <property type="entry name" value="Tet_transcr_reg_TetR-rel_C_sf"/>
</dbReference>
<evidence type="ECO:0000313" key="6">
    <source>
        <dbReference type="EMBL" id="OLP46286.1"/>
    </source>
</evidence>
<reference evidence="6 7" key="1">
    <citation type="submission" date="2016-09" db="EMBL/GenBank/DDBJ databases">
        <title>Rhizobium oryziradicis sp. nov., isolated from the root of rice.</title>
        <authorList>
            <person name="Zhao J."/>
            <person name="Zhang X."/>
        </authorList>
    </citation>
    <scope>NUCLEOTIDE SEQUENCE [LARGE SCALE GENOMIC DNA]</scope>
    <source>
        <strain evidence="6 7">N19</strain>
    </source>
</reference>
<dbReference type="Proteomes" id="UP000186894">
    <property type="component" value="Unassembled WGS sequence"/>
</dbReference>
<evidence type="ECO:0000256" key="4">
    <source>
        <dbReference type="PROSITE-ProRule" id="PRU00335"/>
    </source>
</evidence>
<keyword evidence="3" id="KW-0804">Transcription</keyword>
<protein>
    <recommendedName>
        <fullName evidence="5">HTH tetR-type domain-containing protein</fullName>
    </recommendedName>
</protein>
<feature type="DNA-binding region" description="H-T-H motif" evidence="4">
    <location>
        <begin position="32"/>
        <end position="51"/>
    </location>
</feature>
<evidence type="ECO:0000256" key="3">
    <source>
        <dbReference type="ARBA" id="ARBA00023163"/>
    </source>
</evidence>
<evidence type="ECO:0000313" key="7">
    <source>
        <dbReference type="Proteomes" id="UP000186894"/>
    </source>
</evidence>
<dbReference type="PRINTS" id="PR00455">
    <property type="entry name" value="HTHTETR"/>
</dbReference>
<dbReference type="InterPro" id="IPR001647">
    <property type="entry name" value="HTH_TetR"/>
</dbReference>
<dbReference type="PROSITE" id="PS50977">
    <property type="entry name" value="HTH_TETR_2"/>
    <property type="match status" value="1"/>
</dbReference>
<keyword evidence="7" id="KW-1185">Reference proteome</keyword>
<keyword evidence="2 4" id="KW-0238">DNA-binding</keyword>
<feature type="domain" description="HTH tetR-type" evidence="5">
    <location>
        <begin position="9"/>
        <end position="69"/>
    </location>
</feature>
<dbReference type="PANTHER" id="PTHR47506">
    <property type="entry name" value="TRANSCRIPTIONAL REGULATORY PROTEIN"/>
    <property type="match status" value="1"/>
</dbReference>
<dbReference type="STRING" id="1867956.BJF95_03660"/>
<accession>A0A1Q8ZW42</accession>
<evidence type="ECO:0000256" key="1">
    <source>
        <dbReference type="ARBA" id="ARBA00023015"/>
    </source>
</evidence>
<dbReference type="SUPFAM" id="SSF48498">
    <property type="entry name" value="Tetracyclin repressor-like, C-terminal domain"/>
    <property type="match status" value="1"/>
</dbReference>
<keyword evidence="1" id="KW-0805">Transcription regulation</keyword>
<gene>
    <name evidence="6" type="ORF">BJF95_03660</name>
</gene>
<dbReference type="Gene3D" id="1.10.10.60">
    <property type="entry name" value="Homeodomain-like"/>
    <property type="match status" value="1"/>
</dbReference>
<proteinExistence type="predicted"/>
<evidence type="ECO:0000256" key="2">
    <source>
        <dbReference type="ARBA" id="ARBA00023125"/>
    </source>
</evidence>
<dbReference type="AlphaFoldDB" id="A0A1Q8ZW42"/>
<dbReference type="InterPro" id="IPR009057">
    <property type="entry name" value="Homeodomain-like_sf"/>
</dbReference>
<dbReference type="OrthoDB" id="9798857at2"/>
<name>A0A1Q8ZW42_9HYPH</name>
<sequence length="189" mass="20463">MKVTKEKAEENRQQVIETSSRLFREKGFDGVGVSTLMQAAGLTHGGFYKQFESKDDLIAKATKAALDQTSQRMASLIGEDRRASLEKAVGLYLSAQHRTGVADGCAFAALGPDVARHGPEARRVMQRGIKDQFTLLESLVKPEGEESSREEAIATMATMVGALVLARAVEDTTLSNEILEAAAHSILQK</sequence>
<dbReference type="PANTHER" id="PTHR47506:SF7">
    <property type="entry name" value="TRANSCRIPTIONAL REGULATORY PROTEIN"/>
    <property type="match status" value="1"/>
</dbReference>
<dbReference type="EMBL" id="MKIM01000021">
    <property type="protein sequence ID" value="OLP46286.1"/>
    <property type="molecule type" value="Genomic_DNA"/>
</dbReference>
<comment type="caution">
    <text evidence="6">The sequence shown here is derived from an EMBL/GenBank/DDBJ whole genome shotgun (WGS) entry which is preliminary data.</text>
</comment>
<dbReference type="Gene3D" id="1.10.357.10">
    <property type="entry name" value="Tetracycline Repressor, domain 2"/>
    <property type="match status" value="1"/>
</dbReference>
<dbReference type="RefSeq" id="WP_075637956.1">
    <property type="nucleotide sequence ID" value="NZ_MKIM01000021.1"/>
</dbReference>
<dbReference type="GO" id="GO:0003677">
    <property type="term" value="F:DNA binding"/>
    <property type="evidence" value="ECO:0007669"/>
    <property type="project" value="UniProtKB-UniRule"/>
</dbReference>
<evidence type="ECO:0000259" key="5">
    <source>
        <dbReference type="PROSITE" id="PS50977"/>
    </source>
</evidence>
<dbReference type="Pfam" id="PF00440">
    <property type="entry name" value="TetR_N"/>
    <property type="match status" value="1"/>
</dbReference>